<protein>
    <submittedName>
        <fullName evidence="4">2-nitropropane dioxygenase</fullName>
    </submittedName>
</protein>
<gene>
    <name evidence="4" type="ORF">C0601_06180</name>
</gene>
<evidence type="ECO:0000313" key="4">
    <source>
        <dbReference type="EMBL" id="PLX17827.1"/>
    </source>
</evidence>
<dbReference type="EMBL" id="PKTG01000081">
    <property type="protein sequence ID" value="PLX17827.1"/>
    <property type="molecule type" value="Genomic_DNA"/>
</dbReference>
<dbReference type="Proteomes" id="UP000234857">
    <property type="component" value="Unassembled WGS sequence"/>
</dbReference>
<evidence type="ECO:0000256" key="1">
    <source>
        <dbReference type="ARBA" id="ARBA00022630"/>
    </source>
</evidence>
<dbReference type="Gene3D" id="3.20.20.70">
    <property type="entry name" value="Aldolase class I"/>
    <property type="match status" value="1"/>
</dbReference>
<dbReference type="SUPFAM" id="SSF51412">
    <property type="entry name" value="Inosine monophosphate dehydrogenase (IMPDH)"/>
    <property type="match status" value="1"/>
</dbReference>
<reference evidence="4 5" key="1">
    <citation type="submission" date="2017-11" db="EMBL/GenBank/DDBJ databases">
        <title>Genome-resolved metagenomics identifies genetic mobility, metabolic interactions, and unexpected diversity in perchlorate-reducing communities.</title>
        <authorList>
            <person name="Barnum T.P."/>
            <person name="Figueroa I.A."/>
            <person name="Carlstrom C.I."/>
            <person name="Lucas L.N."/>
            <person name="Engelbrektson A.L."/>
            <person name="Coates J.D."/>
        </authorList>
    </citation>
    <scope>NUCLEOTIDE SEQUENCE [LARGE SCALE GENOMIC DNA]</scope>
    <source>
        <strain evidence="4">BM706</strain>
    </source>
</reference>
<dbReference type="PANTHER" id="PTHR32332">
    <property type="entry name" value="2-NITROPROPANE DIOXYGENASE"/>
    <property type="match status" value="1"/>
</dbReference>
<evidence type="ECO:0000256" key="2">
    <source>
        <dbReference type="ARBA" id="ARBA00022643"/>
    </source>
</evidence>
<dbReference type="InterPro" id="IPR013785">
    <property type="entry name" value="Aldolase_TIM"/>
</dbReference>
<keyword evidence="1" id="KW-0285">Flavoprotein</keyword>
<proteinExistence type="predicted"/>
<dbReference type="GO" id="GO:0018580">
    <property type="term" value="F:nitronate monooxygenase activity"/>
    <property type="evidence" value="ECO:0007669"/>
    <property type="project" value="InterPro"/>
</dbReference>
<keyword evidence="3" id="KW-0560">Oxidoreductase</keyword>
<dbReference type="AlphaFoldDB" id="A0A2N5ZGK4"/>
<keyword evidence="2" id="KW-0288">FMN</keyword>
<dbReference type="PANTHER" id="PTHR32332:SF18">
    <property type="entry name" value="2-NITROPROPANE DIOXYGENASE"/>
    <property type="match status" value="1"/>
</dbReference>
<accession>A0A2N5ZGK4</accession>
<organism evidence="4 5">
    <name type="scientific">Muiribacterium halophilum</name>
    <dbReference type="NCBI Taxonomy" id="2053465"/>
    <lineage>
        <taxon>Bacteria</taxon>
        <taxon>Candidatus Muiribacteriota</taxon>
        <taxon>Candidatus Muiribacteriia</taxon>
        <taxon>Candidatus Muiribacteriales</taxon>
        <taxon>Candidatus Muiribacteriaceae</taxon>
        <taxon>Candidatus Muiribacterium</taxon>
    </lineage>
</organism>
<dbReference type="CDD" id="cd04730">
    <property type="entry name" value="NPD_like"/>
    <property type="match status" value="1"/>
</dbReference>
<comment type="caution">
    <text evidence="4">The sequence shown here is derived from an EMBL/GenBank/DDBJ whole genome shotgun (WGS) entry which is preliminary data.</text>
</comment>
<keyword evidence="4" id="KW-0223">Dioxygenase</keyword>
<name>A0A2N5ZGK4_MUIH1</name>
<dbReference type="GO" id="GO:0051213">
    <property type="term" value="F:dioxygenase activity"/>
    <property type="evidence" value="ECO:0007669"/>
    <property type="project" value="UniProtKB-KW"/>
</dbReference>
<evidence type="ECO:0000256" key="3">
    <source>
        <dbReference type="ARBA" id="ARBA00023002"/>
    </source>
</evidence>
<sequence>MRLPELQIAHLKPRFPIIQGGMAIRVSTGRLAGAVAKEGGIGLIAASGMSKGELEDEIKIAREIAGADGIIGINIMVAATQFTEVTIWAMEACIDLVIAGAGFTRELFSLSKKYNVPVVPIVSSIKAAKISERLGASAVVVEGFEAGGHLATEVPTLELLKTIVGHVNIPVIGAGGVGDQEDFLRILDTGVDGVQVATLFSLTEESNADIKWKEHVLNAEKDDMILIQSPVGFPGRAIKNTFLEKLNNNPEDLRPKSCDNCLKHCSKSFCIIKALENARLGDIENGLVFSGKYFYKIKKLLTVKEVFNILLKDIENR</sequence>
<dbReference type="Pfam" id="PF03060">
    <property type="entry name" value="NMO"/>
    <property type="match status" value="1"/>
</dbReference>
<evidence type="ECO:0000313" key="5">
    <source>
        <dbReference type="Proteomes" id="UP000234857"/>
    </source>
</evidence>
<dbReference type="InterPro" id="IPR004136">
    <property type="entry name" value="NMO"/>
</dbReference>